<keyword evidence="3" id="KW-1185">Reference proteome</keyword>
<evidence type="ECO:0000313" key="2">
    <source>
        <dbReference type="EMBL" id="KAF2500627.1"/>
    </source>
</evidence>
<dbReference type="PANTHER" id="PTHR35711">
    <property type="entry name" value="EXPRESSED PROTEIN"/>
    <property type="match status" value="1"/>
</dbReference>
<feature type="compositionally biased region" description="Acidic residues" evidence="1">
    <location>
        <begin position="313"/>
        <end position="323"/>
    </location>
</feature>
<accession>A0A6A6RAZ0</accession>
<feature type="compositionally biased region" description="Basic and acidic residues" evidence="1">
    <location>
        <begin position="332"/>
        <end position="342"/>
    </location>
</feature>
<organism evidence="2 3">
    <name type="scientific">Lophium mytilinum</name>
    <dbReference type="NCBI Taxonomy" id="390894"/>
    <lineage>
        <taxon>Eukaryota</taxon>
        <taxon>Fungi</taxon>
        <taxon>Dikarya</taxon>
        <taxon>Ascomycota</taxon>
        <taxon>Pezizomycotina</taxon>
        <taxon>Dothideomycetes</taxon>
        <taxon>Pleosporomycetidae</taxon>
        <taxon>Mytilinidiales</taxon>
        <taxon>Mytilinidiaceae</taxon>
        <taxon>Lophium</taxon>
    </lineage>
</organism>
<gene>
    <name evidence="2" type="ORF">BU16DRAFT_602641</name>
</gene>
<dbReference type="OrthoDB" id="5399183at2759"/>
<feature type="compositionally biased region" description="Acidic residues" evidence="1">
    <location>
        <begin position="108"/>
        <end position="117"/>
    </location>
</feature>
<proteinExistence type="predicted"/>
<dbReference type="Proteomes" id="UP000799750">
    <property type="component" value="Unassembled WGS sequence"/>
</dbReference>
<feature type="region of interest" description="Disordered" evidence="1">
    <location>
        <begin position="485"/>
        <end position="511"/>
    </location>
</feature>
<protein>
    <submittedName>
        <fullName evidence="2">Uncharacterized protein</fullName>
    </submittedName>
</protein>
<feature type="compositionally biased region" description="Acidic residues" evidence="1">
    <location>
        <begin position="395"/>
        <end position="409"/>
    </location>
</feature>
<feature type="region of interest" description="Disordered" evidence="1">
    <location>
        <begin position="710"/>
        <end position="743"/>
    </location>
</feature>
<sequence>MAHSHIHRSAPVDIGGHLMHEHGPSYDAMNDSPKRDQRTPAPSSVAQKTNGAHEGTQSSEDQENDGEEPDSSADQDVDDDAEEPDVMAPSYGMGKGKGKRPAICVEPVVDEDDDDEEVPLRGTGPAGGKSLFIPVQGREKKRTFSNVSTSSVLFDSEEMSGFPRRKMPRRLSNSSTRGLLTYKEPSAIDSGDEEAQAGAEEPGFDDEDYSGVLEVSDDSDVEEELERQDEQWLIAEAELMPGAYSLDRRFSVDSDAFNVLESNLLAEDMPDVDFHDFFSRPDTPDAPAGRKYSSSSTKRVRFDDDVNISDSSSSDDSDAEESMFPDLFMPQDKLDPDFRMLIENDEDEAGSLASDDSEASYWSLGDGQGFAGRNPTPHLANMDDDSDTEAGSSDYDSDSGDTTDEEDFEPMPVVQAPQSVLRRPSSSASDKPATPQPFQRSSRTRYSARQHGPPRCGVFTHDDWSKAIAVTNRTTELTTYYRPRRQLTGRHANYDPSSMSSSTNNSPRNSMQAFPDDSDYSEFVPHSMVPSDIMLSGVFGAAPDSIVNFGGQVFGPPEAFYPFVNFDSHGELMIDDDDDSDYSDDDVDITDLVDFGDDPDETDAAEEIDVPATPAMSMIAYAGSTPAQPSSPSHASTPVQHRRNASDAMLEHFDRAGGVVTAFRNNQNRFRDFARLPFDPNQRASASRPVRSGRSADTLISPLRKKGSISKRIAGPPLFSGVAKSRSETPHRVARGPSAGTFA</sequence>
<dbReference type="AlphaFoldDB" id="A0A6A6RAZ0"/>
<dbReference type="PANTHER" id="PTHR35711:SF1">
    <property type="entry name" value="ECTODERMAL, ISOFORM F"/>
    <property type="match status" value="1"/>
</dbReference>
<name>A0A6A6RAZ0_9PEZI</name>
<dbReference type="EMBL" id="MU004183">
    <property type="protein sequence ID" value="KAF2500627.1"/>
    <property type="molecule type" value="Genomic_DNA"/>
</dbReference>
<reference evidence="2" key="1">
    <citation type="journal article" date="2020" name="Stud. Mycol.">
        <title>101 Dothideomycetes genomes: a test case for predicting lifestyles and emergence of pathogens.</title>
        <authorList>
            <person name="Haridas S."/>
            <person name="Albert R."/>
            <person name="Binder M."/>
            <person name="Bloem J."/>
            <person name="Labutti K."/>
            <person name="Salamov A."/>
            <person name="Andreopoulos B."/>
            <person name="Baker S."/>
            <person name="Barry K."/>
            <person name="Bills G."/>
            <person name="Bluhm B."/>
            <person name="Cannon C."/>
            <person name="Castanera R."/>
            <person name="Culley D."/>
            <person name="Daum C."/>
            <person name="Ezra D."/>
            <person name="Gonzalez J."/>
            <person name="Henrissat B."/>
            <person name="Kuo A."/>
            <person name="Liang C."/>
            <person name="Lipzen A."/>
            <person name="Lutzoni F."/>
            <person name="Magnuson J."/>
            <person name="Mondo S."/>
            <person name="Nolan M."/>
            <person name="Ohm R."/>
            <person name="Pangilinan J."/>
            <person name="Park H.-J."/>
            <person name="Ramirez L."/>
            <person name="Alfaro M."/>
            <person name="Sun H."/>
            <person name="Tritt A."/>
            <person name="Yoshinaga Y."/>
            <person name="Zwiers L.-H."/>
            <person name="Turgeon B."/>
            <person name="Goodwin S."/>
            <person name="Spatafora J."/>
            <person name="Crous P."/>
            <person name="Grigoriev I."/>
        </authorList>
    </citation>
    <scope>NUCLEOTIDE SEQUENCE</scope>
    <source>
        <strain evidence="2">CBS 269.34</strain>
    </source>
</reference>
<feature type="compositionally biased region" description="Low complexity" evidence="1">
    <location>
        <begin position="496"/>
        <end position="511"/>
    </location>
</feature>
<feature type="region of interest" description="Disordered" evidence="1">
    <location>
        <begin position="1"/>
        <end position="211"/>
    </location>
</feature>
<feature type="compositionally biased region" description="Acidic residues" evidence="1">
    <location>
        <begin position="202"/>
        <end position="211"/>
    </location>
</feature>
<evidence type="ECO:0000256" key="1">
    <source>
        <dbReference type="SAM" id="MobiDB-lite"/>
    </source>
</evidence>
<feature type="compositionally biased region" description="Acidic residues" evidence="1">
    <location>
        <begin position="60"/>
        <end position="85"/>
    </location>
</feature>
<feature type="compositionally biased region" description="Polar residues" evidence="1">
    <location>
        <begin position="144"/>
        <end position="153"/>
    </location>
</feature>
<feature type="region of interest" description="Disordered" evidence="1">
    <location>
        <begin position="276"/>
        <end position="458"/>
    </location>
</feature>
<evidence type="ECO:0000313" key="3">
    <source>
        <dbReference type="Proteomes" id="UP000799750"/>
    </source>
</evidence>
<feature type="compositionally biased region" description="Polar residues" evidence="1">
    <location>
        <begin position="40"/>
        <end position="59"/>
    </location>
</feature>